<evidence type="ECO:0008006" key="3">
    <source>
        <dbReference type="Google" id="ProtNLM"/>
    </source>
</evidence>
<dbReference type="RefSeq" id="WP_065176544.1">
    <property type="nucleotide sequence ID" value="NZ_LZFA01000014.1"/>
</dbReference>
<protein>
    <recommendedName>
        <fullName evidence="3">DNA methylase adenine-specific domain-containing protein</fullName>
    </recommendedName>
</protein>
<sequence>MNINTAIKIAEKWRYKYSLQTVLKDFVLGWAYSLTNLHKPYISYENDDDFIRVSKELSTELGQLMENGYSDPLGDLFAHFGVNKEQNFYNTPKQISSLMTAVLDIDSNTLTDHMDSCSGTGSITMSNIEKLVVESTISDKNFYLEELCPVNCAASMIQISFKIAHLTTVYGTDKCPKSVYIANVNVLTRKSLSQHYVLKRT</sequence>
<dbReference type="InterPro" id="IPR029063">
    <property type="entry name" value="SAM-dependent_MTases_sf"/>
</dbReference>
<dbReference type="OrthoDB" id="6625353at2"/>
<proteinExistence type="predicted"/>
<evidence type="ECO:0000313" key="2">
    <source>
        <dbReference type="Proteomes" id="UP000240254"/>
    </source>
</evidence>
<gene>
    <name evidence="1" type="ORF">CTM88_19265</name>
</gene>
<dbReference type="Proteomes" id="UP000240254">
    <property type="component" value="Unassembled WGS sequence"/>
</dbReference>
<accession>A0A2T3IF97</accession>
<dbReference type="SUPFAM" id="SSF53335">
    <property type="entry name" value="S-adenosyl-L-methionine-dependent methyltransferases"/>
    <property type="match status" value="1"/>
</dbReference>
<reference evidence="1 2" key="1">
    <citation type="submission" date="2018-03" db="EMBL/GenBank/DDBJ databases">
        <title>Whole genome sequencing of Histamine producing bacteria.</title>
        <authorList>
            <person name="Butler K."/>
        </authorList>
    </citation>
    <scope>NUCLEOTIDE SEQUENCE [LARGE SCALE GENOMIC DNA]</scope>
    <source>
        <strain evidence="1 2">BS2</strain>
    </source>
</reference>
<comment type="caution">
    <text evidence="1">The sequence shown here is derived from an EMBL/GenBank/DDBJ whole genome shotgun (WGS) entry which is preliminary data.</text>
</comment>
<dbReference type="EMBL" id="PYMK01000029">
    <property type="protein sequence ID" value="PSU24118.1"/>
    <property type="molecule type" value="Genomic_DNA"/>
</dbReference>
<name>A0A2T3IF97_9GAMM</name>
<evidence type="ECO:0000313" key="1">
    <source>
        <dbReference type="EMBL" id="PSU24118.1"/>
    </source>
</evidence>
<organism evidence="1 2">
    <name type="scientific">Photobacterium aquimaris</name>
    <dbReference type="NCBI Taxonomy" id="512643"/>
    <lineage>
        <taxon>Bacteria</taxon>
        <taxon>Pseudomonadati</taxon>
        <taxon>Pseudomonadota</taxon>
        <taxon>Gammaproteobacteria</taxon>
        <taxon>Vibrionales</taxon>
        <taxon>Vibrionaceae</taxon>
        <taxon>Photobacterium</taxon>
    </lineage>
</organism>
<dbReference type="AlphaFoldDB" id="A0A2T3IF97"/>